<reference evidence="1 2" key="1">
    <citation type="submission" date="2020-04" db="EMBL/GenBank/DDBJ databases">
        <title>Luteolibacter sp. G-1-1-1 isolated from soil.</title>
        <authorList>
            <person name="Dahal R.H."/>
        </authorList>
    </citation>
    <scope>NUCLEOTIDE SEQUENCE [LARGE SCALE GENOMIC DNA]</scope>
    <source>
        <strain evidence="1 2">G-1-1-1</strain>
    </source>
</reference>
<dbReference type="Pfam" id="PF07722">
    <property type="entry name" value="Peptidase_C26"/>
    <property type="match status" value="1"/>
</dbReference>
<dbReference type="InterPro" id="IPR044668">
    <property type="entry name" value="PuuD-like"/>
</dbReference>
<evidence type="ECO:0000313" key="2">
    <source>
        <dbReference type="Proteomes" id="UP000501812"/>
    </source>
</evidence>
<sequence>MNHRSRICRAAALFLAVTGLFSCDRHETATGNLPQEKSSRAPLIGIASVNGEAYVRAIHAAGGVPVILPNQDDDPAAIDAYLKELDGLLLPGGADIPPAEYGEETHPTVEVLDQNRFRFEKAIGKAWIEKTKKPLLGICLGSQWISVLHGGSLVQDIPSEVGGNHRDTKHAVKLEPGTRLQQIYGDAEFEVNSFHHQSVDDAGKGLRIAARGADGVVEATETTDPERFLIGVQWHPEKMLPGDARQGRLLEAFVAAAK</sequence>
<dbReference type="AlphaFoldDB" id="A0A858RNG6"/>
<gene>
    <name evidence="1" type="ORF">HHL09_25365</name>
</gene>
<dbReference type="Proteomes" id="UP000501812">
    <property type="component" value="Chromosome"/>
</dbReference>
<dbReference type="EMBL" id="CP051774">
    <property type="protein sequence ID" value="QJE98966.1"/>
    <property type="molecule type" value="Genomic_DNA"/>
</dbReference>
<dbReference type="InterPro" id="IPR011697">
    <property type="entry name" value="Peptidase_C26"/>
</dbReference>
<dbReference type="Gene3D" id="3.40.50.880">
    <property type="match status" value="1"/>
</dbReference>
<evidence type="ECO:0000313" key="1">
    <source>
        <dbReference type="EMBL" id="QJE98966.1"/>
    </source>
</evidence>
<dbReference type="KEGG" id="luo:HHL09_25365"/>
<keyword evidence="1" id="KW-0378">Hydrolase</keyword>
<dbReference type="PROSITE" id="PS51257">
    <property type="entry name" value="PROKAR_LIPOPROTEIN"/>
    <property type="match status" value="1"/>
</dbReference>
<name>A0A858RNG6_9BACT</name>
<dbReference type="PANTHER" id="PTHR43235">
    <property type="entry name" value="GLUTAMINE AMIDOTRANSFERASE PB2B2.05-RELATED"/>
    <property type="match status" value="1"/>
</dbReference>
<dbReference type="SUPFAM" id="SSF52317">
    <property type="entry name" value="Class I glutamine amidotransferase-like"/>
    <property type="match status" value="1"/>
</dbReference>
<organism evidence="1 2">
    <name type="scientific">Luteolibacter luteus</name>
    <dbReference type="NCBI Taxonomy" id="2728835"/>
    <lineage>
        <taxon>Bacteria</taxon>
        <taxon>Pseudomonadati</taxon>
        <taxon>Verrucomicrobiota</taxon>
        <taxon>Verrucomicrobiia</taxon>
        <taxon>Verrucomicrobiales</taxon>
        <taxon>Verrucomicrobiaceae</taxon>
        <taxon>Luteolibacter</taxon>
    </lineage>
</organism>
<protein>
    <submittedName>
        <fullName evidence="1">Gamma-glutamyl-gamma-aminobutyrate hydrolase family protein</fullName>
    </submittedName>
</protein>
<dbReference type="GO" id="GO:0033969">
    <property type="term" value="F:gamma-glutamyl-gamma-aminobutyrate hydrolase activity"/>
    <property type="evidence" value="ECO:0007669"/>
    <property type="project" value="TreeGrafter"/>
</dbReference>
<dbReference type="PANTHER" id="PTHR43235:SF1">
    <property type="entry name" value="GLUTAMINE AMIDOTRANSFERASE PB2B2.05-RELATED"/>
    <property type="match status" value="1"/>
</dbReference>
<keyword evidence="2" id="KW-1185">Reference proteome</keyword>
<dbReference type="GO" id="GO:0006598">
    <property type="term" value="P:polyamine catabolic process"/>
    <property type="evidence" value="ECO:0007669"/>
    <property type="project" value="TreeGrafter"/>
</dbReference>
<dbReference type="PROSITE" id="PS51273">
    <property type="entry name" value="GATASE_TYPE_1"/>
    <property type="match status" value="1"/>
</dbReference>
<proteinExistence type="predicted"/>
<dbReference type="InterPro" id="IPR029062">
    <property type="entry name" value="Class_I_gatase-like"/>
</dbReference>
<dbReference type="GO" id="GO:0005829">
    <property type="term" value="C:cytosol"/>
    <property type="evidence" value="ECO:0007669"/>
    <property type="project" value="TreeGrafter"/>
</dbReference>
<accession>A0A858RNG6</accession>
<dbReference type="CDD" id="cd01745">
    <property type="entry name" value="GATase1_2"/>
    <property type="match status" value="1"/>
</dbReference>
<dbReference type="RefSeq" id="WP_169457452.1">
    <property type="nucleotide sequence ID" value="NZ_CP051774.1"/>
</dbReference>